<keyword evidence="4 5" id="KW-0143">Chaperone</keyword>
<dbReference type="Gene3D" id="3.40.50.300">
    <property type="entry name" value="P-loop containing nucleotide triphosphate hydrolases"/>
    <property type="match status" value="3"/>
</dbReference>
<evidence type="ECO:0000313" key="9">
    <source>
        <dbReference type="EMBL" id="CAE6781784.1"/>
    </source>
</evidence>
<keyword evidence="1" id="KW-0677">Repeat</keyword>
<protein>
    <submittedName>
        <fullName evidence="9">AAA+ ATPase ClpV1</fullName>
    </submittedName>
</protein>
<dbReference type="InterPro" id="IPR050130">
    <property type="entry name" value="ClpA_ClpB"/>
</dbReference>
<dbReference type="Pfam" id="PF02861">
    <property type="entry name" value="Clp_N"/>
    <property type="match status" value="1"/>
</dbReference>
<feature type="domain" description="AAA+ ATPase" evidence="7">
    <location>
        <begin position="216"/>
        <end position="361"/>
    </location>
</feature>
<evidence type="ECO:0000256" key="2">
    <source>
        <dbReference type="ARBA" id="ARBA00022741"/>
    </source>
</evidence>
<keyword evidence="10" id="KW-1185">Reference proteome</keyword>
<sequence>MDVVDRRALIRRLNRLCSRSLESAAGLCLSRTHYEVAIEHMLLRLLEDPTADIQVILSHFEIEPARVQKALQRALEEFKSGNAAKPVFSPRLIEWLQEAWLIGSIDLNLTEIRSGALFLAMVRDLGRFAYGFGEELLQPVRADELTHKFFDMTAKSSEGEAAKAAAKGGAEGRGAETALGRFTVDFTARARANGIDPVFGRDREIRQMIDILARRRKNNPIVVGEAGVGKTAVVEGLALRIVQHDVPDLLKNMDMLALDLGLLQAGAGVRGEFEHRLKSVIDEVKASPKPIILFIDEAHMLVGSGSTAGMGDAANLLKPALARGELRTIAATTWSEYKKYFEKDAALARRFQLVKLEEPSETDAILVLRGLRSKYEEAHQVQVLDEGVVAAARMSSRYISGRQLPDKAVDLLDTAAARIKIGLSSKPDRLEDIERTIQALERERGAHQRDLLSGVPVEPERISALDEAIAKRRQELEQLEARWREEKVLAESVLALRGKIQAEGAQGADRYRSDWDRAKADLRKIQGKDPLIRIEVDTDVVAEVVSDWTGIPVGRMIRDEAQTILQLDDRLKTRIKGQDHAIEAIARGIRASKAGIGNPATPIGVFLFVGPSGVGKTETGLAVAEALFGGERFVVTLNMSEFQEKHTVSRLIGSPPGYVGYGEGGALTEAVRQRPYSVVLLDEVEKADPEVMNIFYQVFDKGMLADGEGRVIDFKNTVIFMTSNLASDMIFQLCARGTRPSPGEVTAAIRPLLSRHFKPALLARMTIVPFYPIDAAAMTMIVELKLARLAQRLMESHRIAFDYEPAVVEQIVRRCNEVETGARNIDHIMQGSLLPRVSTEILSRLGEGRLPERLSLTLGADGDFNLAFSERQTVALAQG</sequence>
<comment type="similarity">
    <text evidence="5">Belongs to the ClpA/ClpB family.</text>
</comment>
<dbReference type="EMBL" id="CAJNBJ010000017">
    <property type="protein sequence ID" value="CAE6781784.1"/>
    <property type="molecule type" value="Genomic_DNA"/>
</dbReference>
<feature type="coiled-coil region" evidence="6">
    <location>
        <begin position="423"/>
        <end position="482"/>
    </location>
</feature>
<dbReference type="SUPFAM" id="SSF81923">
    <property type="entry name" value="Double Clp-N motif"/>
    <property type="match status" value="1"/>
</dbReference>
<evidence type="ECO:0000256" key="3">
    <source>
        <dbReference type="ARBA" id="ARBA00022840"/>
    </source>
</evidence>
<evidence type="ECO:0000259" key="7">
    <source>
        <dbReference type="SMART" id="SM00382"/>
    </source>
</evidence>
<dbReference type="PRINTS" id="PR00300">
    <property type="entry name" value="CLPPROTEASEA"/>
</dbReference>
<name>A0ABM8S0F8_9BACT</name>
<keyword evidence="3 5" id="KW-0067">ATP-binding</keyword>
<keyword evidence="2 5" id="KW-0547">Nucleotide-binding</keyword>
<dbReference type="InterPro" id="IPR036628">
    <property type="entry name" value="Clp_N_dom_sf"/>
</dbReference>
<dbReference type="InterPro" id="IPR018368">
    <property type="entry name" value="ClpA/B_CS1"/>
</dbReference>
<dbReference type="InterPro" id="IPR041546">
    <property type="entry name" value="ClpA/ClpB_AAA_lid"/>
</dbReference>
<dbReference type="RefSeq" id="WP_213043564.1">
    <property type="nucleotide sequence ID" value="NZ_CAJNBJ010000017.1"/>
</dbReference>
<comment type="caution">
    <text evidence="9">The sequence shown here is derived from an EMBL/GenBank/DDBJ whole genome shotgun (WGS) entry which is preliminary data.</text>
</comment>
<dbReference type="Pfam" id="PF00004">
    <property type="entry name" value="AAA"/>
    <property type="match status" value="1"/>
</dbReference>
<dbReference type="PANTHER" id="PTHR11638:SF181">
    <property type="entry name" value="ATPASE SUBUNIT OF ATP-DEPENDENT PROTEASE"/>
    <property type="match status" value="1"/>
</dbReference>
<evidence type="ECO:0000256" key="4">
    <source>
        <dbReference type="ARBA" id="ARBA00023186"/>
    </source>
</evidence>
<gene>
    <name evidence="9" type="primary">clpV</name>
    <name evidence="9" type="ORF">NSPZN2_40791</name>
</gene>
<dbReference type="SMART" id="SM00382">
    <property type="entry name" value="AAA"/>
    <property type="match status" value="2"/>
</dbReference>
<dbReference type="PANTHER" id="PTHR11638">
    <property type="entry name" value="ATP-DEPENDENT CLP PROTEASE"/>
    <property type="match status" value="1"/>
</dbReference>
<evidence type="ECO:0000256" key="1">
    <source>
        <dbReference type="ARBA" id="ARBA00022737"/>
    </source>
</evidence>
<dbReference type="InterPro" id="IPR001270">
    <property type="entry name" value="ClpA/B"/>
</dbReference>
<dbReference type="InterPro" id="IPR004176">
    <property type="entry name" value="Clp_R_N"/>
</dbReference>
<dbReference type="NCBIfam" id="TIGR03345">
    <property type="entry name" value="VI_ClpV1"/>
    <property type="match status" value="1"/>
</dbReference>
<dbReference type="Pfam" id="PF07724">
    <property type="entry name" value="AAA_2"/>
    <property type="match status" value="1"/>
</dbReference>
<dbReference type="Proteomes" id="UP000675880">
    <property type="component" value="Unassembled WGS sequence"/>
</dbReference>
<evidence type="ECO:0000259" key="8">
    <source>
        <dbReference type="SMART" id="SM01086"/>
    </source>
</evidence>
<dbReference type="PROSITE" id="PS00870">
    <property type="entry name" value="CLPAB_1"/>
    <property type="match status" value="1"/>
</dbReference>
<dbReference type="Pfam" id="PF17871">
    <property type="entry name" value="AAA_lid_9"/>
    <property type="match status" value="1"/>
</dbReference>
<dbReference type="CDD" id="cd19499">
    <property type="entry name" value="RecA-like_ClpB_Hsp104-like"/>
    <property type="match status" value="1"/>
</dbReference>
<dbReference type="InterPro" id="IPR017729">
    <property type="entry name" value="ATPase_T6SS_ClpV1"/>
</dbReference>
<dbReference type="InterPro" id="IPR003959">
    <property type="entry name" value="ATPase_AAA_core"/>
</dbReference>
<organism evidence="9 10">
    <name type="scientific">Nitrospira defluvii</name>
    <dbReference type="NCBI Taxonomy" id="330214"/>
    <lineage>
        <taxon>Bacteria</taxon>
        <taxon>Pseudomonadati</taxon>
        <taxon>Nitrospirota</taxon>
        <taxon>Nitrospiria</taxon>
        <taxon>Nitrospirales</taxon>
        <taxon>Nitrospiraceae</taxon>
        <taxon>Nitrospira</taxon>
    </lineage>
</organism>
<dbReference type="InterPro" id="IPR028299">
    <property type="entry name" value="ClpA/B_CS2"/>
</dbReference>
<dbReference type="InterPro" id="IPR019489">
    <property type="entry name" value="Clp_ATPase_C"/>
</dbReference>
<dbReference type="SUPFAM" id="SSF52540">
    <property type="entry name" value="P-loop containing nucleoside triphosphate hydrolases"/>
    <property type="match status" value="2"/>
</dbReference>
<dbReference type="CDD" id="cd00009">
    <property type="entry name" value="AAA"/>
    <property type="match status" value="1"/>
</dbReference>
<proteinExistence type="inferred from homology"/>
<dbReference type="SMART" id="SM01086">
    <property type="entry name" value="ClpB_D2-small"/>
    <property type="match status" value="1"/>
</dbReference>
<evidence type="ECO:0000313" key="10">
    <source>
        <dbReference type="Proteomes" id="UP000675880"/>
    </source>
</evidence>
<dbReference type="Gene3D" id="1.10.1780.10">
    <property type="entry name" value="Clp, N-terminal domain"/>
    <property type="match status" value="1"/>
</dbReference>
<dbReference type="PROSITE" id="PS00871">
    <property type="entry name" value="CLPAB_2"/>
    <property type="match status" value="1"/>
</dbReference>
<dbReference type="Pfam" id="PF10431">
    <property type="entry name" value="ClpB_D2-small"/>
    <property type="match status" value="1"/>
</dbReference>
<keyword evidence="6" id="KW-0175">Coiled coil</keyword>
<evidence type="ECO:0000256" key="6">
    <source>
        <dbReference type="SAM" id="Coils"/>
    </source>
</evidence>
<accession>A0ABM8S0F8</accession>
<feature type="domain" description="AAA+ ATPase" evidence="7">
    <location>
        <begin position="602"/>
        <end position="752"/>
    </location>
</feature>
<evidence type="ECO:0000256" key="5">
    <source>
        <dbReference type="RuleBase" id="RU004432"/>
    </source>
</evidence>
<dbReference type="InterPro" id="IPR003593">
    <property type="entry name" value="AAA+_ATPase"/>
</dbReference>
<dbReference type="InterPro" id="IPR027417">
    <property type="entry name" value="P-loop_NTPase"/>
</dbReference>
<reference evidence="9 10" key="1">
    <citation type="submission" date="2021-02" db="EMBL/GenBank/DDBJ databases">
        <authorList>
            <person name="Han P."/>
        </authorList>
    </citation>
    <scope>NUCLEOTIDE SEQUENCE [LARGE SCALE GENOMIC DNA]</scope>
    <source>
        <strain evidence="9">Candidatus Nitrospira sp. ZN2</strain>
    </source>
</reference>
<feature type="domain" description="Clp ATPase C-terminal" evidence="8">
    <location>
        <begin position="773"/>
        <end position="866"/>
    </location>
</feature>
<dbReference type="Gene3D" id="1.10.8.60">
    <property type="match status" value="1"/>
</dbReference>